<dbReference type="InterPro" id="IPR000866">
    <property type="entry name" value="AhpC/TSA"/>
</dbReference>
<dbReference type="PIRSF" id="PIRSF000239">
    <property type="entry name" value="AHPC"/>
    <property type="match status" value="1"/>
</dbReference>
<proteinExistence type="inferred from homology"/>
<evidence type="ECO:0000256" key="5">
    <source>
        <dbReference type="ARBA" id="ARBA00022862"/>
    </source>
</evidence>
<dbReference type="EMBL" id="PFGC01000010">
    <property type="protein sequence ID" value="PIW37321.1"/>
    <property type="molecule type" value="Genomic_DNA"/>
</dbReference>
<keyword evidence="7" id="KW-1015">Disulfide bond</keyword>
<dbReference type="PANTHER" id="PTHR42801:SF4">
    <property type="entry name" value="AHPC_TSA FAMILY PROTEIN"/>
    <property type="match status" value="1"/>
</dbReference>
<keyword evidence="8" id="KW-0676">Redox-active center</keyword>
<dbReference type="InterPro" id="IPR024706">
    <property type="entry name" value="Peroxiredoxin_AhpC-typ"/>
</dbReference>
<dbReference type="NCBIfam" id="NF006960">
    <property type="entry name" value="PRK09437.1"/>
    <property type="match status" value="1"/>
</dbReference>
<gene>
    <name evidence="14" type="ORF">COW24_00680</name>
</gene>
<protein>
    <recommendedName>
        <fullName evidence="3">thioredoxin-dependent peroxiredoxin</fullName>
        <ecNumber evidence="3">1.11.1.24</ecNumber>
    </recommendedName>
    <alternativeName>
        <fullName evidence="9">Thioredoxin peroxidase</fullName>
    </alternativeName>
</protein>
<reference evidence="14 15" key="1">
    <citation type="submission" date="2017-09" db="EMBL/GenBank/DDBJ databases">
        <title>Depth-based differentiation of microbial function through sediment-hosted aquifers and enrichment of novel symbionts in the deep terrestrial subsurface.</title>
        <authorList>
            <person name="Probst A.J."/>
            <person name="Ladd B."/>
            <person name="Jarett J.K."/>
            <person name="Geller-Mcgrath D.E."/>
            <person name="Sieber C.M."/>
            <person name="Emerson J.B."/>
            <person name="Anantharaman K."/>
            <person name="Thomas B.C."/>
            <person name="Malmstrom R."/>
            <person name="Stieglmeier M."/>
            <person name="Klingl A."/>
            <person name="Woyke T."/>
            <person name="Ryan C.M."/>
            <person name="Banfield J.F."/>
        </authorList>
    </citation>
    <scope>NUCLEOTIDE SEQUENCE [LARGE SCALE GENOMIC DNA]</scope>
    <source>
        <strain evidence="14">CG15_BIG_FIL_POST_REV_8_21_14_020_45_12</strain>
    </source>
</reference>
<keyword evidence="6" id="KW-0560">Oxidoreductase</keyword>
<evidence type="ECO:0000256" key="8">
    <source>
        <dbReference type="ARBA" id="ARBA00023284"/>
    </source>
</evidence>
<evidence type="ECO:0000256" key="4">
    <source>
        <dbReference type="ARBA" id="ARBA00022559"/>
    </source>
</evidence>
<dbReference type="GO" id="GO:0034599">
    <property type="term" value="P:cellular response to oxidative stress"/>
    <property type="evidence" value="ECO:0007669"/>
    <property type="project" value="TreeGrafter"/>
</dbReference>
<dbReference type="SUPFAM" id="SSF52833">
    <property type="entry name" value="Thioredoxin-like"/>
    <property type="match status" value="1"/>
</dbReference>
<dbReference type="InterPro" id="IPR050924">
    <property type="entry name" value="Peroxiredoxin_BCP/PrxQ"/>
</dbReference>
<dbReference type="CDD" id="cd03017">
    <property type="entry name" value="PRX_BCP"/>
    <property type="match status" value="1"/>
</dbReference>
<organism evidence="14 15">
    <name type="scientific">Candidatus Kerfeldbacteria bacterium CG15_BIG_FIL_POST_REV_8_21_14_020_45_12</name>
    <dbReference type="NCBI Taxonomy" id="2014247"/>
    <lineage>
        <taxon>Bacteria</taxon>
        <taxon>Candidatus Kerfeldiibacteriota</taxon>
    </lineage>
</organism>
<evidence type="ECO:0000256" key="3">
    <source>
        <dbReference type="ARBA" id="ARBA00013017"/>
    </source>
</evidence>
<evidence type="ECO:0000313" key="15">
    <source>
        <dbReference type="Proteomes" id="UP000230292"/>
    </source>
</evidence>
<evidence type="ECO:0000256" key="2">
    <source>
        <dbReference type="ARBA" id="ARBA00011245"/>
    </source>
</evidence>
<dbReference type="InterPro" id="IPR036249">
    <property type="entry name" value="Thioredoxin-like_sf"/>
</dbReference>
<dbReference type="GO" id="GO:0005737">
    <property type="term" value="C:cytoplasm"/>
    <property type="evidence" value="ECO:0007669"/>
    <property type="project" value="TreeGrafter"/>
</dbReference>
<evidence type="ECO:0000313" key="14">
    <source>
        <dbReference type="EMBL" id="PIW37321.1"/>
    </source>
</evidence>
<evidence type="ECO:0000256" key="10">
    <source>
        <dbReference type="ARBA" id="ARBA00038489"/>
    </source>
</evidence>
<comment type="similarity">
    <text evidence="10">Belongs to the peroxiredoxin family. BCP/PrxQ subfamily.</text>
</comment>
<accession>A0A2M7H531</accession>
<feature type="active site" description="Cysteine sulfenic acid (-SOH) intermediate; for peroxidase activity" evidence="12">
    <location>
        <position position="45"/>
    </location>
</feature>
<evidence type="ECO:0000259" key="13">
    <source>
        <dbReference type="PROSITE" id="PS51352"/>
    </source>
</evidence>
<name>A0A2M7H531_9BACT</name>
<dbReference type="Proteomes" id="UP000230292">
    <property type="component" value="Unassembled WGS sequence"/>
</dbReference>
<dbReference type="GO" id="GO:0008379">
    <property type="term" value="F:thioredoxin peroxidase activity"/>
    <property type="evidence" value="ECO:0007669"/>
    <property type="project" value="TreeGrafter"/>
</dbReference>
<evidence type="ECO:0000256" key="11">
    <source>
        <dbReference type="ARBA" id="ARBA00049091"/>
    </source>
</evidence>
<dbReference type="InterPro" id="IPR013766">
    <property type="entry name" value="Thioredoxin_domain"/>
</dbReference>
<keyword evidence="5" id="KW-0049">Antioxidant</keyword>
<feature type="domain" description="Thioredoxin" evidence="13">
    <location>
        <begin position="3"/>
        <end position="156"/>
    </location>
</feature>
<comment type="subunit">
    <text evidence="2">Monomer.</text>
</comment>
<dbReference type="FunFam" id="3.40.30.10:FF:000007">
    <property type="entry name" value="Thioredoxin-dependent thiol peroxidase"/>
    <property type="match status" value="1"/>
</dbReference>
<dbReference type="Gene3D" id="3.40.30.10">
    <property type="entry name" value="Glutaredoxin"/>
    <property type="match status" value="1"/>
</dbReference>
<dbReference type="Pfam" id="PF00578">
    <property type="entry name" value="AhpC-TSA"/>
    <property type="match status" value="1"/>
</dbReference>
<evidence type="ECO:0000256" key="1">
    <source>
        <dbReference type="ARBA" id="ARBA00003330"/>
    </source>
</evidence>
<evidence type="ECO:0000256" key="12">
    <source>
        <dbReference type="PIRSR" id="PIRSR000239-1"/>
    </source>
</evidence>
<dbReference type="AlphaFoldDB" id="A0A2M7H531"/>
<dbReference type="GO" id="GO:0045454">
    <property type="term" value="P:cell redox homeostasis"/>
    <property type="evidence" value="ECO:0007669"/>
    <property type="project" value="TreeGrafter"/>
</dbReference>
<evidence type="ECO:0000256" key="6">
    <source>
        <dbReference type="ARBA" id="ARBA00023002"/>
    </source>
</evidence>
<dbReference type="EC" id="1.11.1.24" evidence="3"/>
<keyword evidence="4 14" id="KW-0575">Peroxidase</keyword>
<sequence length="158" mass="17856">MIPVIGSVAPDFSLLDQTEKKHSLEMHRGKYVLLYFYPNDMTPGCTLEAKCFRDLMQDLQDAGVEILGISEDGVKSHQKFAAKHDLNFPLLADEGGLVCDLYGVKAEKKLFGKSFIGIRRESFLIDSEGVIVKHYEKVNPEEHPQEVLADVQNFKNDR</sequence>
<evidence type="ECO:0000256" key="7">
    <source>
        <dbReference type="ARBA" id="ARBA00023157"/>
    </source>
</evidence>
<comment type="catalytic activity">
    <reaction evidence="11">
        <text>a hydroperoxide + [thioredoxin]-dithiol = an alcohol + [thioredoxin]-disulfide + H2O</text>
        <dbReference type="Rhea" id="RHEA:62620"/>
        <dbReference type="Rhea" id="RHEA-COMP:10698"/>
        <dbReference type="Rhea" id="RHEA-COMP:10700"/>
        <dbReference type="ChEBI" id="CHEBI:15377"/>
        <dbReference type="ChEBI" id="CHEBI:29950"/>
        <dbReference type="ChEBI" id="CHEBI:30879"/>
        <dbReference type="ChEBI" id="CHEBI:35924"/>
        <dbReference type="ChEBI" id="CHEBI:50058"/>
        <dbReference type="EC" id="1.11.1.24"/>
    </reaction>
</comment>
<dbReference type="PANTHER" id="PTHR42801">
    <property type="entry name" value="THIOREDOXIN-DEPENDENT PEROXIDE REDUCTASE"/>
    <property type="match status" value="1"/>
</dbReference>
<comment type="function">
    <text evidence="1">Thiol-specific peroxidase that catalyzes the reduction of hydrogen peroxide and organic hydroperoxides to water and alcohols, respectively. Plays a role in cell protection against oxidative stress by detoxifying peroxides and as sensor of hydrogen peroxide-mediated signaling events.</text>
</comment>
<comment type="caution">
    <text evidence="14">The sequence shown here is derived from an EMBL/GenBank/DDBJ whole genome shotgun (WGS) entry which is preliminary data.</text>
</comment>
<dbReference type="PROSITE" id="PS51352">
    <property type="entry name" value="THIOREDOXIN_2"/>
    <property type="match status" value="1"/>
</dbReference>
<evidence type="ECO:0000256" key="9">
    <source>
        <dbReference type="ARBA" id="ARBA00032824"/>
    </source>
</evidence>